<protein>
    <submittedName>
        <fullName evidence="2">DUF3224 domain-containing protein</fullName>
    </submittedName>
</protein>
<evidence type="ECO:0000256" key="1">
    <source>
        <dbReference type="SAM" id="MobiDB-lite"/>
    </source>
</evidence>
<dbReference type="InterPro" id="IPR023159">
    <property type="entry name" value="SO1590-like_sf"/>
</dbReference>
<dbReference type="InterPro" id="IPR021607">
    <property type="entry name" value="DUF3224"/>
</dbReference>
<dbReference type="RefSeq" id="WP_339093961.1">
    <property type="nucleotide sequence ID" value="NZ_CP149782.1"/>
</dbReference>
<proteinExistence type="predicted"/>
<reference evidence="2" key="1">
    <citation type="submission" date="2024-03" db="EMBL/GenBank/DDBJ databases">
        <title>Deinococcus weizhi sp. nov., isolated from human skin.</title>
        <authorList>
            <person name="Wei Z."/>
            <person name="Tian F."/>
            <person name="Yang C."/>
            <person name="Xin L.T."/>
            <person name="Wen Z.J."/>
            <person name="Lan K.C."/>
            <person name="Yu L."/>
            <person name="Zhe W."/>
            <person name="Dan F.D."/>
            <person name="Jun W."/>
            <person name="Rui Z."/>
            <person name="Yong X.J."/>
            <person name="Ting Y."/>
            <person name="Wei X."/>
            <person name="Xu Z.G."/>
            <person name="Xin Z."/>
            <person name="Dong F.G."/>
            <person name="Ni X.M."/>
            <person name="Zheng M.G."/>
            <person name="Chun Y."/>
            <person name="Qian W.X."/>
        </authorList>
    </citation>
    <scope>NUCLEOTIDE SEQUENCE</scope>
    <source>
        <strain evidence="2">VB142</strain>
    </source>
</reference>
<dbReference type="AlphaFoldDB" id="A0AAU6PZ53"/>
<dbReference type="EMBL" id="CP149782">
    <property type="protein sequence ID" value="WYF43356.1"/>
    <property type="molecule type" value="Genomic_DNA"/>
</dbReference>
<accession>A0AAU6PZ53</accession>
<dbReference type="Pfam" id="PF11528">
    <property type="entry name" value="DUF3224"/>
    <property type="match status" value="1"/>
</dbReference>
<organism evidence="2">
    <name type="scientific">Deinococcus sp. VB142</name>
    <dbReference type="NCBI Taxonomy" id="3112952"/>
    <lineage>
        <taxon>Bacteria</taxon>
        <taxon>Thermotogati</taxon>
        <taxon>Deinococcota</taxon>
        <taxon>Deinococci</taxon>
        <taxon>Deinococcales</taxon>
        <taxon>Deinococcaceae</taxon>
        <taxon>Deinococcus</taxon>
    </lineage>
</organism>
<sequence>MTHTAKGTFQVNMQPQDSTSSQVGRMSFTKAWEGDLSGAGTGELLSVGDPKGGTAAYTVLEVFEGELSGRRGSFAFHQYGTLVNGESTLRYKIVPASGSGDLAGISGKLQLDIVEKVHHYALSYEL</sequence>
<feature type="region of interest" description="Disordered" evidence="1">
    <location>
        <begin position="1"/>
        <end position="24"/>
    </location>
</feature>
<dbReference type="SUPFAM" id="SSF159238">
    <property type="entry name" value="SO1590-like"/>
    <property type="match status" value="1"/>
</dbReference>
<dbReference type="Gene3D" id="2.40.350.10">
    <property type="entry name" value="SO1590-like"/>
    <property type="match status" value="1"/>
</dbReference>
<gene>
    <name evidence="2" type="ORF">WDJ50_07900</name>
</gene>
<name>A0AAU6PZ53_9DEIO</name>
<evidence type="ECO:0000313" key="2">
    <source>
        <dbReference type="EMBL" id="WYF43356.1"/>
    </source>
</evidence>